<dbReference type="Gene3D" id="3.30.1360.100">
    <property type="entry name" value="General secretion pathway protein M, EpsM"/>
    <property type="match status" value="1"/>
</dbReference>
<organism evidence="10 11">
    <name type="scientific">Sphingomonas aerolata</name>
    <dbReference type="NCBI Taxonomy" id="185951"/>
    <lineage>
        <taxon>Bacteria</taxon>
        <taxon>Pseudomonadati</taxon>
        <taxon>Pseudomonadota</taxon>
        <taxon>Alphaproteobacteria</taxon>
        <taxon>Sphingomonadales</taxon>
        <taxon>Sphingomonadaceae</taxon>
        <taxon>Sphingomonas</taxon>
    </lineage>
</organism>
<dbReference type="InterPro" id="IPR023229">
    <property type="entry name" value="T2SS_M_periplasmic_sf"/>
</dbReference>
<dbReference type="InterPro" id="IPR007690">
    <property type="entry name" value="T2SS_GspM"/>
</dbReference>
<dbReference type="RefSeq" id="WP_037532937.1">
    <property type="nucleotide sequence ID" value="NZ_CP098762.1"/>
</dbReference>
<dbReference type="AlphaFoldDB" id="A0A2T4YRB0"/>
<keyword evidence="9" id="KW-0472">Membrane</keyword>
<evidence type="ECO:0000256" key="9">
    <source>
        <dbReference type="ARBA" id="ARBA00023136"/>
    </source>
</evidence>
<evidence type="ECO:0000256" key="4">
    <source>
        <dbReference type="ARBA" id="ARBA00022475"/>
    </source>
</evidence>
<keyword evidence="11" id="KW-1185">Reference proteome</keyword>
<keyword evidence="6" id="KW-0812">Transmembrane</keyword>
<name>A0A2T4YRB0_9SPHN</name>
<dbReference type="EMBL" id="PZZN01000002">
    <property type="protein sequence ID" value="PTM46053.1"/>
    <property type="molecule type" value="Genomic_DNA"/>
</dbReference>
<dbReference type="Proteomes" id="UP000240996">
    <property type="component" value="Unassembled WGS sequence"/>
</dbReference>
<evidence type="ECO:0000256" key="5">
    <source>
        <dbReference type="ARBA" id="ARBA00022519"/>
    </source>
</evidence>
<dbReference type="GO" id="GO:0015627">
    <property type="term" value="C:type II protein secretion system complex"/>
    <property type="evidence" value="ECO:0007669"/>
    <property type="project" value="InterPro"/>
</dbReference>
<protein>
    <submittedName>
        <fullName evidence="10">General secretion pathway protein M</fullName>
    </submittedName>
</protein>
<evidence type="ECO:0000256" key="1">
    <source>
        <dbReference type="ARBA" id="ARBA00004377"/>
    </source>
</evidence>
<evidence type="ECO:0000256" key="6">
    <source>
        <dbReference type="ARBA" id="ARBA00022692"/>
    </source>
</evidence>
<evidence type="ECO:0000256" key="7">
    <source>
        <dbReference type="ARBA" id="ARBA00022927"/>
    </source>
</evidence>
<evidence type="ECO:0000256" key="3">
    <source>
        <dbReference type="ARBA" id="ARBA00022448"/>
    </source>
</evidence>
<dbReference type="GO" id="GO:0005886">
    <property type="term" value="C:plasma membrane"/>
    <property type="evidence" value="ECO:0007669"/>
    <property type="project" value="UniProtKB-SubCell"/>
</dbReference>
<dbReference type="Pfam" id="PF04612">
    <property type="entry name" value="T2SSM"/>
    <property type="match status" value="1"/>
</dbReference>
<evidence type="ECO:0000313" key="10">
    <source>
        <dbReference type="EMBL" id="PTM46053.1"/>
    </source>
</evidence>
<comment type="caution">
    <text evidence="10">The sequence shown here is derived from an EMBL/GenBank/DDBJ whole genome shotgun (WGS) entry which is preliminary data.</text>
</comment>
<evidence type="ECO:0000256" key="8">
    <source>
        <dbReference type="ARBA" id="ARBA00022989"/>
    </source>
</evidence>
<gene>
    <name evidence="10" type="ORF">C8J24_2289</name>
</gene>
<comment type="similarity">
    <text evidence="2">Belongs to the GSP M family.</text>
</comment>
<sequence length="158" mass="17068">MTGLRHWFEGRSLREKRLLLVMAALAVLTLLWGAVIRPVGDGLSSARERHANAVTRLGETQAMVALLRDAQRSRPTPLTGSLDAIVRTQADLAGFAITSLDQEGADRVRIVMPSARPGALTAWLARLERAGILVDALTMTDKGDRTVSVTMTLKARAA</sequence>
<comment type="subcellular location">
    <subcellularLocation>
        <location evidence="1">Cell inner membrane</location>
        <topology evidence="1">Single-pass membrane protein</topology>
    </subcellularLocation>
</comment>
<evidence type="ECO:0000313" key="11">
    <source>
        <dbReference type="Proteomes" id="UP000240996"/>
    </source>
</evidence>
<reference evidence="10 11" key="1">
    <citation type="submission" date="2018-04" db="EMBL/GenBank/DDBJ databases">
        <title>Genomic Encyclopedia of Type Strains, Phase III (KMG-III): the genomes of soil and plant-associated and newly described type strains.</title>
        <authorList>
            <person name="Whitman W."/>
        </authorList>
    </citation>
    <scope>NUCLEOTIDE SEQUENCE [LARGE SCALE GENOMIC DNA]</scope>
    <source>
        <strain evidence="10 11">NW12</strain>
    </source>
</reference>
<keyword evidence="8" id="KW-1133">Transmembrane helix</keyword>
<proteinExistence type="inferred from homology"/>
<keyword evidence="3" id="KW-0813">Transport</keyword>
<dbReference type="GO" id="GO:0015628">
    <property type="term" value="P:protein secretion by the type II secretion system"/>
    <property type="evidence" value="ECO:0007669"/>
    <property type="project" value="InterPro"/>
</dbReference>
<keyword evidence="7" id="KW-0653">Protein transport</keyword>
<keyword evidence="4" id="KW-1003">Cell membrane</keyword>
<dbReference type="GeneID" id="93690514"/>
<keyword evidence="5" id="KW-0997">Cell inner membrane</keyword>
<evidence type="ECO:0000256" key="2">
    <source>
        <dbReference type="ARBA" id="ARBA00010637"/>
    </source>
</evidence>
<accession>A0A2T4YRB0</accession>
<dbReference type="SUPFAM" id="SSF103054">
    <property type="entry name" value="General secretion pathway protein M, EpsM"/>
    <property type="match status" value="1"/>
</dbReference>